<comment type="subcellular location">
    <subcellularLocation>
        <location evidence="1">Membrane</location>
        <topology evidence="1">Multi-pass membrane protein</topology>
    </subcellularLocation>
</comment>
<reference evidence="5" key="2">
    <citation type="submission" date="2014-07" db="EMBL/GenBank/DDBJ databases">
        <authorList>
            <person name="Hull J."/>
        </authorList>
    </citation>
    <scope>NUCLEOTIDE SEQUENCE</scope>
</reference>
<keyword evidence="3" id="KW-0812">Transmembrane</keyword>
<organism evidence="5">
    <name type="scientific">Lygus hesperus</name>
    <name type="common">Western plant bug</name>
    <dbReference type="NCBI Taxonomy" id="30085"/>
    <lineage>
        <taxon>Eukaryota</taxon>
        <taxon>Metazoa</taxon>
        <taxon>Ecdysozoa</taxon>
        <taxon>Arthropoda</taxon>
        <taxon>Hexapoda</taxon>
        <taxon>Insecta</taxon>
        <taxon>Pterygota</taxon>
        <taxon>Neoptera</taxon>
        <taxon>Paraneoptera</taxon>
        <taxon>Hemiptera</taxon>
        <taxon>Heteroptera</taxon>
        <taxon>Panheteroptera</taxon>
        <taxon>Cimicomorpha</taxon>
        <taxon>Miridae</taxon>
        <taxon>Mirini</taxon>
        <taxon>Lygus</taxon>
    </lineage>
</organism>
<dbReference type="GO" id="GO:0016020">
    <property type="term" value="C:membrane"/>
    <property type="evidence" value="ECO:0007669"/>
    <property type="project" value="UniProtKB-SubCell"/>
</dbReference>
<proteinExistence type="inferred from homology"/>
<dbReference type="EMBL" id="GBHO01004957">
    <property type="protein sequence ID" value="JAG38647.1"/>
    <property type="molecule type" value="Transcribed_RNA"/>
</dbReference>
<evidence type="ECO:0000256" key="4">
    <source>
        <dbReference type="ARBA" id="ARBA00023136"/>
    </source>
</evidence>
<dbReference type="SUPFAM" id="SSF103506">
    <property type="entry name" value="Mitochondrial carrier"/>
    <property type="match status" value="1"/>
</dbReference>
<keyword evidence="4" id="KW-0472">Membrane</keyword>
<evidence type="ECO:0000256" key="2">
    <source>
        <dbReference type="ARBA" id="ARBA00006375"/>
    </source>
</evidence>
<evidence type="ECO:0000256" key="1">
    <source>
        <dbReference type="ARBA" id="ARBA00004141"/>
    </source>
</evidence>
<dbReference type="InterPro" id="IPR023395">
    <property type="entry name" value="MCP_dom_sf"/>
</dbReference>
<sequence>MAAAGFRIFLMPIDTCKTILQVEGANGLQHLRNKIRAHGPVVLYHSSIAASAATFVGHYPWFMTYNFLNGSLPQYHDHRGKKLVRNAGIGFVCSCVADTVANSLRVVKTYRQTHQEKVSYITSVKHIIHDDGVVGLFGRGLRTRLLANGMQGLLFSVLWKYFDEYYSGRRAQ</sequence>
<protein>
    <submittedName>
        <fullName evidence="5">Peroxisomal adenine nucleotide transporter 1</fullName>
    </submittedName>
</protein>
<dbReference type="PANTHER" id="PTHR47567:SF1">
    <property type="entry name" value="NAD-DEPENDENT EPIMERASE_DEHYDRATASE DOMAIN-CONTAINING PROTEIN"/>
    <property type="match status" value="1"/>
</dbReference>
<dbReference type="InterPro" id="IPR018108">
    <property type="entry name" value="MCP_transmembrane"/>
</dbReference>
<evidence type="ECO:0000313" key="5">
    <source>
        <dbReference type="EMBL" id="JAG38647.1"/>
    </source>
</evidence>
<dbReference type="PANTHER" id="PTHR47567">
    <property type="entry name" value="MITOCHONDRIAL SUBSTRATE/SOLUTE CARRIER"/>
    <property type="match status" value="1"/>
</dbReference>
<gene>
    <name evidence="5" type="primary">ANT1</name>
    <name evidence="5" type="ORF">CM83_99999</name>
</gene>
<evidence type="ECO:0000256" key="3">
    <source>
        <dbReference type="ARBA" id="ARBA00022692"/>
    </source>
</evidence>
<accession>A0A0A9Z085</accession>
<comment type="similarity">
    <text evidence="2">Belongs to the mitochondrial carrier (TC 2.A.29) family.</text>
</comment>
<name>A0A0A9Z085_LYGHE</name>
<dbReference type="Gene3D" id="1.50.40.10">
    <property type="entry name" value="Mitochondrial carrier domain"/>
    <property type="match status" value="1"/>
</dbReference>
<reference evidence="5" key="1">
    <citation type="journal article" date="2014" name="PLoS ONE">
        <title>Transcriptome-Based Identification of ABC Transporters in the Western Tarnished Plant Bug Lygus hesperus.</title>
        <authorList>
            <person name="Hull J.J."/>
            <person name="Chaney K."/>
            <person name="Geib S.M."/>
            <person name="Fabrick J.A."/>
            <person name="Brent C.S."/>
            <person name="Walsh D."/>
            <person name="Lavine L.C."/>
        </authorList>
    </citation>
    <scope>NUCLEOTIDE SEQUENCE</scope>
</reference>
<dbReference type="Pfam" id="PF00153">
    <property type="entry name" value="Mito_carr"/>
    <property type="match status" value="1"/>
</dbReference>
<dbReference type="AlphaFoldDB" id="A0A0A9Z085"/>